<name>A0A6I8U4V8_AEDAE</name>
<proteinExistence type="predicted"/>
<gene>
    <name evidence="1" type="primary">110678312</name>
</gene>
<sequence>MFKMNQPVFLLVGAMLLLTVTFRPTAAEVDPEQSCIPGTIGSIKSNLMRTLIICYVYGCPEEVTTSIAANFNQFHNADLYPNNDTTAAAATAPKTPVQEVPLKILSKLAKLTSAMEKDRTAALTACTDYVSLLNKLVVDVLQIKSKCYLEPQAQYPPETTEDGGAIDCDEMTVYMKQMKKYFSTQCDSKGKNCPDKLKSAVSWFSRAYKQMGKSCYYDAYEYLDR</sequence>
<dbReference type="EnsemblMetazoa" id="AAEL024791-RA">
    <property type="protein sequence ID" value="AAEL024791-PA"/>
    <property type="gene ID" value="AAEL024791"/>
</dbReference>
<dbReference type="Proteomes" id="UP000008820">
    <property type="component" value="Chromosome 3"/>
</dbReference>
<evidence type="ECO:0000313" key="1">
    <source>
        <dbReference type="EnsemblMetazoa" id="AAEL024791-PA"/>
    </source>
</evidence>
<dbReference type="OrthoDB" id="7760022at2759"/>
<protein>
    <submittedName>
        <fullName evidence="1">Uncharacterized protein</fullName>
    </submittedName>
</protein>
<evidence type="ECO:0000313" key="2">
    <source>
        <dbReference type="Proteomes" id="UP000008820"/>
    </source>
</evidence>
<dbReference type="AlphaFoldDB" id="A0A6I8U4V8"/>
<keyword evidence="2" id="KW-1185">Reference proteome</keyword>
<accession>A0A6I8U4V8</accession>
<organism evidence="1 2">
    <name type="scientific">Aedes aegypti</name>
    <name type="common">Yellowfever mosquito</name>
    <name type="synonym">Culex aegypti</name>
    <dbReference type="NCBI Taxonomy" id="7159"/>
    <lineage>
        <taxon>Eukaryota</taxon>
        <taxon>Metazoa</taxon>
        <taxon>Ecdysozoa</taxon>
        <taxon>Arthropoda</taxon>
        <taxon>Hexapoda</taxon>
        <taxon>Insecta</taxon>
        <taxon>Pterygota</taxon>
        <taxon>Neoptera</taxon>
        <taxon>Endopterygota</taxon>
        <taxon>Diptera</taxon>
        <taxon>Nematocera</taxon>
        <taxon>Culicoidea</taxon>
        <taxon>Culicidae</taxon>
        <taxon>Culicinae</taxon>
        <taxon>Aedini</taxon>
        <taxon>Aedes</taxon>
        <taxon>Stegomyia</taxon>
    </lineage>
</organism>
<reference evidence="1 2" key="1">
    <citation type="submission" date="2017-06" db="EMBL/GenBank/DDBJ databases">
        <title>Aedes aegypti genome working group (AGWG) sequencing and assembly.</title>
        <authorList>
            <consortium name="Aedes aegypti Genome Working Group (AGWG)"/>
            <person name="Matthews B.J."/>
        </authorList>
    </citation>
    <scope>NUCLEOTIDE SEQUENCE [LARGE SCALE GENOMIC DNA]</scope>
    <source>
        <strain evidence="1 2">LVP_AGWG</strain>
    </source>
</reference>
<reference evidence="1" key="2">
    <citation type="submission" date="2020-05" db="UniProtKB">
        <authorList>
            <consortium name="EnsemblMetazoa"/>
        </authorList>
    </citation>
    <scope>IDENTIFICATION</scope>
    <source>
        <strain evidence="1">LVP_AGWG</strain>
    </source>
</reference>
<dbReference type="InParanoid" id="A0A6I8U4V8"/>